<dbReference type="Pfam" id="PF07470">
    <property type="entry name" value="Glyco_hydro_88"/>
    <property type="match status" value="1"/>
</dbReference>
<dbReference type="GO" id="GO:0016787">
    <property type="term" value="F:hydrolase activity"/>
    <property type="evidence" value="ECO:0007669"/>
    <property type="project" value="UniProtKB-KW"/>
</dbReference>
<dbReference type="AlphaFoldDB" id="A0A399DA47"/>
<dbReference type="Gene3D" id="1.50.10.10">
    <property type="match status" value="1"/>
</dbReference>
<accession>A0A399DA47</accession>
<comment type="caution">
    <text evidence="2">The sequence shown here is derived from an EMBL/GenBank/DDBJ whole genome shotgun (WGS) entry which is preliminary data.</text>
</comment>
<keyword evidence="3" id="KW-1185">Reference proteome</keyword>
<dbReference type="InterPro" id="IPR052043">
    <property type="entry name" value="PolySaccharide_Degr_Enz"/>
</dbReference>
<dbReference type="InterPro" id="IPR012341">
    <property type="entry name" value="6hp_glycosidase-like_sf"/>
</dbReference>
<evidence type="ECO:0008006" key="4">
    <source>
        <dbReference type="Google" id="ProtNLM"/>
    </source>
</evidence>
<dbReference type="InterPro" id="IPR008928">
    <property type="entry name" value="6-hairpin_glycosidase_sf"/>
</dbReference>
<sequence>MERRTFVKWFSLCSAGMLMTPLHGYPLIESKGDGSFKRVITKVISSDRIMPPEGKRVPFGWPAVGIAPGASVILKPEKKLAGKHFWLRLSVAMEIWDINLLKVSIPEVGICLGTMDIRFSSVLVPYELKIDAKHIEHINRYGLKITLDSPSPLWVFSEKARDADNRAFLPYILVSDEESGTEEDFFQCMESLNTVQAFGWREGTVLDGLWQLYAQKGHNKALETIKQHLNLFFEGGNLHYETGASKPKLNEVDGIESTIPFATVARLDAGHPILKTVVEGWTKLKKSNGMIVDGSTISAEGCYTVAYPMAVIGKAWNDKKLMKDALEQLKHRFALYTDNILYLRYHNTSGKYTFPNWARGAAWNLLGFARTMSELNGAMEDKEVIQKFQEGIKLALSMQRSNGLWGCFMHKPDSLPDTSGSAGIAAAILIGIRNGHLPEEYRQYANNCWNALQQYITPDGFLKSVAQDNRGGIEVQESDYRVIAQMGMGLMAQLYAAM</sequence>
<proteinExistence type="predicted"/>
<dbReference type="SUPFAM" id="SSF48208">
    <property type="entry name" value="Six-hairpin glycosidases"/>
    <property type="match status" value="1"/>
</dbReference>
<reference evidence="2 3" key="1">
    <citation type="journal article" date="2015" name="Int. J. Syst. Evol. Microbiol.">
        <title>Mariniphaga sediminis sp. nov., isolated from coastal sediment.</title>
        <authorList>
            <person name="Wang F.Q."/>
            <person name="Shen Q.Y."/>
            <person name="Chen G.J."/>
            <person name="Du Z.J."/>
        </authorList>
    </citation>
    <scope>NUCLEOTIDE SEQUENCE [LARGE SCALE GENOMIC DNA]</scope>
    <source>
        <strain evidence="2 3">SY21</strain>
    </source>
</reference>
<evidence type="ECO:0000313" key="2">
    <source>
        <dbReference type="EMBL" id="RIH67081.1"/>
    </source>
</evidence>
<dbReference type="EMBL" id="QWET01000001">
    <property type="protein sequence ID" value="RIH67081.1"/>
    <property type="molecule type" value="Genomic_DNA"/>
</dbReference>
<organism evidence="2 3">
    <name type="scientific">Mariniphaga sediminis</name>
    <dbReference type="NCBI Taxonomy" id="1628158"/>
    <lineage>
        <taxon>Bacteria</taxon>
        <taxon>Pseudomonadati</taxon>
        <taxon>Bacteroidota</taxon>
        <taxon>Bacteroidia</taxon>
        <taxon>Marinilabiliales</taxon>
        <taxon>Prolixibacteraceae</taxon>
        <taxon>Mariniphaga</taxon>
    </lineage>
</organism>
<dbReference type="GO" id="GO:0005975">
    <property type="term" value="P:carbohydrate metabolic process"/>
    <property type="evidence" value="ECO:0007669"/>
    <property type="project" value="InterPro"/>
</dbReference>
<dbReference type="PANTHER" id="PTHR33886">
    <property type="entry name" value="UNSATURATED RHAMNOGALACTURONAN HYDROLASE (EUROFUNG)"/>
    <property type="match status" value="1"/>
</dbReference>
<dbReference type="InterPro" id="IPR010905">
    <property type="entry name" value="Glyco_hydro_88"/>
</dbReference>
<evidence type="ECO:0000313" key="3">
    <source>
        <dbReference type="Proteomes" id="UP000266441"/>
    </source>
</evidence>
<dbReference type="PANTHER" id="PTHR33886:SF8">
    <property type="entry name" value="UNSATURATED RHAMNOGALACTURONAN HYDROLASE (EUROFUNG)"/>
    <property type="match status" value="1"/>
</dbReference>
<gene>
    <name evidence="2" type="ORF">D1164_01215</name>
</gene>
<protein>
    <recommendedName>
        <fullName evidence="4">Glucuronyl hydrolase</fullName>
    </recommendedName>
</protein>
<dbReference type="Proteomes" id="UP000266441">
    <property type="component" value="Unassembled WGS sequence"/>
</dbReference>
<keyword evidence="1" id="KW-0378">Hydrolase</keyword>
<dbReference type="OrthoDB" id="258246at2"/>
<evidence type="ECO:0000256" key="1">
    <source>
        <dbReference type="ARBA" id="ARBA00022801"/>
    </source>
</evidence>
<name>A0A399DA47_9BACT</name>
<dbReference type="RefSeq" id="WP_119348105.1">
    <property type="nucleotide sequence ID" value="NZ_QWET01000001.1"/>
</dbReference>